<evidence type="ECO:0000256" key="4">
    <source>
        <dbReference type="RuleBase" id="RU369062"/>
    </source>
</evidence>
<reference evidence="7 8" key="1">
    <citation type="submission" date="2019-02" db="EMBL/GenBank/DDBJ databases">
        <title>Genomic Encyclopedia of Archaeal and Bacterial Type Strains, Phase II (KMG-II): from individual species to whole genera.</title>
        <authorList>
            <person name="Goeker M."/>
        </authorList>
    </citation>
    <scope>NUCLEOTIDE SEQUENCE [LARGE SCALE GENOMIC DNA]</scope>
    <source>
        <strain evidence="7 8">DSM 21411</strain>
    </source>
</reference>
<comment type="caution">
    <text evidence="7">The sequence shown here is derived from an EMBL/GenBank/DDBJ whole genome shotgun (WGS) entry which is preliminary data.</text>
</comment>
<keyword evidence="8" id="KW-1185">Reference proteome</keyword>
<gene>
    <name evidence="7" type="ORF">BC751_0781</name>
</gene>
<dbReference type="RefSeq" id="WP_242617356.1">
    <property type="nucleotide sequence ID" value="NZ_SGXG01000001.1"/>
</dbReference>
<name>A0A4Q7P947_9BACT</name>
<dbReference type="EC" id="2.7.4.-" evidence="4"/>
<dbReference type="SUPFAM" id="SSF52540">
    <property type="entry name" value="P-loop containing nucleoside triphosphate hydrolases"/>
    <property type="match status" value="1"/>
</dbReference>
<evidence type="ECO:0000313" key="7">
    <source>
        <dbReference type="EMBL" id="RZS95262.1"/>
    </source>
</evidence>
<dbReference type="Pfam" id="PF03976">
    <property type="entry name" value="PPK2"/>
    <property type="match status" value="1"/>
</dbReference>
<sequence length="292" mass="34735">MNIVFCFNPVFMFNKEDLLQVKTRKELVELAKKKKIKLKKSIKRAKYEDELRLLQIELAHLQNHIEKNQLRVAVLFEGRDAAGKGGSIKRFVEHLNPHTSGVVALTKPTDVERGQWYFQRYIEVLPNRGEIKFFDRSWYNRAVVEPVMGFCTTPQYKTFMAQVPNFEHMLYEDGIYIIKFWFDITKEEQKKRFEARKNNPLKEWKFSPVDMKAQEMWDENTKYKEKMFTNTHTAFCPWIIVETNDKITARLESLRYVLSQFDYEGKGSSGANLLTDPNVVYRYFRKNKNLDL</sequence>
<feature type="domain" description="Polyphosphate kinase-2-related" evidence="6">
    <location>
        <begin position="42"/>
        <end position="266"/>
    </location>
</feature>
<dbReference type="GO" id="GO:0008976">
    <property type="term" value="F:polyphosphate kinase activity"/>
    <property type="evidence" value="ECO:0007669"/>
    <property type="project" value="UniProtKB-UniRule"/>
</dbReference>
<dbReference type="PANTHER" id="PTHR34383">
    <property type="entry name" value="POLYPHOSPHATE:AMP PHOSPHOTRANSFERASE-RELATED"/>
    <property type="match status" value="1"/>
</dbReference>
<evidence type="ECO:0000313" key="8">
    <source>
        <dbReference type="Proteomes" id="UP000292209"/>
    </source>
</evidence>
<dbReference type="Proteomes" id="UP000292209">
    <property type="component" value="Unassembled WGS sequence"/>
</dbReference>
<keyword evidence="2 4" id="KW-0808">Transferase</keyword>
<organism evidence="7 8">
    <name type="scientific">Cecembia calidifontis</name>
    <dbReference type="NCBI Taxonomy" id="1187080"/>
    <lineage>
        <taxon>Bacteria</taxon>
        <taxon>Pseudomonadati</taxon>
        <taxon>Bacteroidota</taxon>
        <taxon>Cytophagia</taxon>
        <taxon>Cytophagales</taxon>
        <taxon>Cyclobacteriaceae</taxon>
        <taxon>Cecembia</taxon>
    </lineage>
</organism>
<dbReference type="EMBL" id="SGXG01000001">
    <property type="protein sequence ID" value="RZS95262.1"/>
    <property type="molecule type" value="Genomic_DNA"/>
</dbReference>
<evidence type="ECO:0000259" key="6">
    <source>
        <dbReference type="Pfam" id="PF03976"/>
    </source>
</evidence>
<comment type="function">
    <text evidence="4">Uses inorganic polyphosphate (polyP) as a donor to convert GDP to GTP or ADP to ATP.</text>
</comment>
<evidence type="ECO:0000256" key="1">
    <source>
        <dbReference type="ARBA" id="ARBA00009924"/>
    </source>
</evidence>
<keyword evidence="5" id="KW-0175">Coiled coil</keyword>
<dbReference type="InterPro" id="IPR022488">
    <property type="entry name" value="PPK2-related"/>
</dbReference>
<accession>A0A4Q7P947</accession>
<dbReference type="InterPro" id="IPR027417">
    <property type="entry name" value="P-loop_NTPase"/>
</dbReference>
<proteinExistence type="inferred from homology"/>
<dbReference type="GO" id="GO:0006793">
    <property type="term" value="P:phosphorus metabolic process"/>
    <property type="evidence" value="ECO:0007669"/>
    <property type="project" value="InterPro"/>
</dbReference>
<dbReference type="PIRSF" id="PIRSF028756">
    <property type="entry name" value="PPK2_prd"/>
    <property type="match status" value="1"/>
</dbReference>
<dbReference type="InterPro" id="IPR016898">
    <property type="entry name" value="Polyphosphate_phosphotransfera"/>
</dbReference>
<feature type="coiled-coil region" evidence="5">
    <location>
        <begin position="44"/>
        <end position="71"/>
    </location>
</feature>
<comment type="similarity">
    <text evidence="1 4">Belongs to the polyphosphate kinase 2 (PPK2) family. Class I subfamily.</text>
</comment>
<keyword evidence="3 4" id="KW-0418">Kinase</keyword>
<dbReference type="AlphaFoldDB" id="A0A4Q7P947"/>
<evidence type="ECO:0000256" key="2">
    <source>
        <dbReference type="ARBA" id="ARBA00022679"/>
    </source>
</evidence>
<dbReference type="PANTHER" id="PTHR34383:SF1">
    <property type="entry name" value="ADP-POLYPHOSPHATE PHOSPHOTRANSFERASE"/>
    <property type="match status" value="1"/>
</dbReference>
<evidence type="ECO:0000256" key="5">
    <source>
        <dbReference type="SAM" id="Coils"/>
    </source>
</evidence>
<evidence type="ECO:0000256" key="3">
    <source>
        <dbReference type="ARBA" id="ARBA00022777"/>
    </source>
</evidence>
<dbReference type="NCBIfam" id="TIGR03707">
    <property type="entry name" value="PPK2_P_aer"/>
    <property type="match status" value="1"/>
</dbReference>
<dbReference type="InterPro" id="IPR022486">
    <property type="entry name" value="PPK2_PA0141"/>
</dbReference>
<comment type="subunit">
    <text evidence="4">Homotetramer.</text>
</comment>
<dbReference type="Gene3D" id="3.40.50.300">
    <property type="entry name" value="P-loop containing nucleotide triphosphate hydrolases"/>
    <property type="match status" value="1"/>
</dbReference>
<protein>
    <recommendedName>
        <fullName evidence="4">ADP/GDP-polyphosphate phosphotransferase</fullName>
        <ecNumber evidence="4">2.7.4.-</ecNumber>
    </recommendedName>
    <alternativeName>
        <fullName evidence="4">Polyphosphate kinase PPK2</fullName>
    </alternativeName>
</protein>